<name>A0A537IMQ0_9BACT</name>
<evidence type="ECO:0000256" key="5">
    <source>
        <dbReference type="ARBA" id="ARBA00024029"/>
    </source>
</evidence>
<dbReference type="PANTHER" id="PTHR35005">
    <property type="entry name" value="3-DEHYDRO-SCYLLO-INOSOSE HYDROLASE"/>
    <property type="match status" value="1"/>
</dbReference>
<dbReference type="EMBL" id="VBAP01000085">
    <property type="protein sequence ID" value="TMI72554.1"/>
    <property type="molecule type" value="Genomic_DNA"/>
</dbReference>
<dbReference type="GO" id="GO:0009231">
    <property type="term" value="P:riboflavin biosynthetic process"/>
    <property type="evidence" value="ECO:0007669"/>
    <property type="project" value="TreeGrafter"/>
</dbReference>
<evidence type="ECO:0000256" key="4">
    <source>
        <dbReference type="ARBA" id="ARBA00022833"/>
    </source>
</evidence>
<dbReference type="SUPFAM" id="SSF102215">
    <property type="entry name" value="Creatininase"/>
    <property type="match status" value="1"/>
</dbReference>
<organism evidence="6 7">
    <name type="scientific">Candidatus Segetimicrobium genomatis</name>
    <dbReference type="NCBI Taxonomy" id="2569760"/>
    <lineage>
        <taxon>Bacteria</taxon>
        <taxon>Bacillati</taxon>
        <taxon>Candidatus Sysuimicrobiota</taxon>
        <taxon>Candidatus Sysuimicrobiia</taxon>
        <taxon>Candidatus Sysuimicrobiales</taxon>
        <taxon>Candidatus Segetimicrobiaceae</taxon>
        <taxon>Candidatus Segetimicrobium</taxon>
    </lineage>
</organism>
<dbReference type="PANTHER" id="PTHR35005:SF1">
    <property type="entry name" value="2-AMINO-5-FORMYLAMINO-6-RIBOSYLAMINOPYRIMIDIN-4(3H)-ONE 5'-MONOPHOSPHATE DEFORMYLASE"/>
    <property type="match status" value="1"/>
</dbReference>
<proteinExistence type="inferred from homology"/>
<protein>
    <submittedName>
        <fullName evidence="6">Creatininase family protein</fullName>
    </submittedName>
</protein>
<keyword evidence="4" id="KW-0862">Zinc</keyword>
<sequence>MAVLWEEIGWVDLETYLRRDDRALLPVGSCEQHGRHLSFATDYLIPTEIAKRVSARTGVPVAPTLCFGMSVHHMDFPGTLTLSPDTFVAVIRDLVESLYRHGFHRVLILNGHGGNIAPLTTALSPLVDRHRDLRLKVGHWWQDPAVQAVMREAWGDVEYHAAAGETSAILAVRRTIPKLERAAHSPWREGMEFKGPRHWKAFFPHGATGVDPKKGSPEIGERLLAAATDRFAREVEQWEPLEQS</sequence>
<evidence type="ECO:0000256" key="1">
    <source>
        <dbReference type="ARBA" id="ARBA00001947"/>
    </source>
</evidence>
<evidence type="ECO:0000256" key="2">
    <source>
        <dbReference type="ARBA" id="ARBA00022723"/>
    </source>
</evidence>
<evidence type="ECO:0000313" key="7">
    <source>
        <dbReference type="Proteomes" id="UP000318834"/>
    </source>
</evidence>
<keyword evidence="3" id="KW-0378">Hydrolase</keyword>
<dbReference type="InterPro" id="IPR024087">
    <property type="entry name" value="Creatininase-like_sf"/>
</dbReference>
<evidence type="ECO:0000313" key="6">
    <source>
        <dbReference type="EMBL" id="TMI72554.1"/>
    </source>
</evidence>
<dbReference type="GO" id="GO:0046872">
    <property type="term" value="F:metal ion binding"/>
    <property type="evidence" value="ECO:0007669"/>
    <property type="project" value="UniProtKB-KW"/>
</dbReference>
<dbReference type="Gene3D" id="3.40.50.10310">
    <property type="entry name" value="Creatininase"/>
    <property type="match status" value="1"/>
</dbReference>
<dbReference type="GO" id="GO:0016811">
    <property type="term" value="F:hydrolase activity, acting on carbon-nitrogen (but not peptide) bonds, in linear amides"/>
    <property type="evidence" value="ECO:0007669"/>
    <property type="project" value="TreeGrafter"/>
</dbReference>
<comment type="caution">
    <text evidence="6">The sequence shown here is derived from an EMBL/GenBank/DDBJ whole genome shotgun (WGS) entry which is preliminary data.</text>
</comment>
<gene>
    <name evidence="6" type="ORF">E6H05_10965</name>
</gene>
<dbReference type="AlphaFoldDB" id="A0A537IMQ0"/>
<dbReference type="Pfam" id="PF02633">
    <property type="entry name" value="Creatininase"/>
    <property type="match status" value="1"/>
</dbReference>
<reference evidence="6 7" key="1">
    <citation type="journal article" date="2019" name="Nat. Microbiol.">
        <title>Mediterranean grassland soil C-N compound turnover is dependent on rainfall and depth, and is mediated by genomically divergent microorganisms.</title>
        <authorList>
            <person name="Diamond S."/>
            <person name="Andeer P.F."/>
            <person name="Li Z."/>
            <person name="Crits-Christoph A."/>
            <person name="Burstein D."/>
            <person name="Anantharaman K."/>
            <person name="Lane K.R."/>
            <person name="Thomas B.C."/>
            <person name="Pan C."/>
            <person name="Northen T.R."/>
            <person name="Banfield J.F."/>
        </authorList>
    </citation>
    <scope>NUCLEOTIDE SEQUENCE [LARGE SCALE GENOMIC DNA]</scope>
    <source>
        <strain evidence="6">NP_8</strain>
    </source>
</reference>
<accession>A0A537IMQ0</accession>
<dbReference type="Proteomes" id="UP000318834">
    <property type="component" value="Unassembled WGS sequence"/>
</dbReference>
<dbReference type="InterPro" id="IPR003785">
    <property type="entry name" value="Creatininase/forma_Hydrolase"/>
</dbReference>
<comment type="cofactor">
    <cofactor evidence="1">
        <name>Zn(2+)</name>
        <dbReference type="ChEBI" id="CHEBI:29105"/>
    </cofactor>
</comment>
<evidence type="ECO:0000256" key="3">
    <source>
        <dbReference type="ARBA" id="ARBA00022801"/>
    </source>
</evidence>
<keyword evidence="2" id="KW-0479">Metal-binding</keyword>
<comment type="similarity">
    <text evidence="5">Belongs to the creatininase superfamily.</text>
</comment>